<dbReference type="InterPro" id="IPR000983">
    <property type="entry name" value="Bac_GSPG_pilin"/>
</dbReference>
<evidence type="ECO:0000256" key="4">
    <source>
        <dbReference type="ARBA" id="ARBA00022989"/>
    </source>
</evidence>
<evidence type="ECO:0000256" key="6">
    <source>
        <dbReference type="SAM" id="Phobius"/>
    </source>
</evidence>
<keyword evidence="5 6" id="KW-0472">Membrane</keyword>
<dbReference type="PANTHER" id="PTHR30093:SF44">
    <property type="entry name" value="TYPE II SECRETION SYSTEM CORE PROTEIN G"/>
    <property type="match status" value="1"/>
</dbReference>
<keyword evidence="2" id="KW-0488">Methylation</keyword>
<dbReference type="EMBL" id="LYDR01000076">
    <property type="protein sequence ID" value="ODA31732.1"/>
    <property type="molecule type" value="Genomic_DNA"/>
</dbReference>
<protein>
    <submittedName>
        <fullName evidence="7">General secretion pathway protein GspG</fullName>
    </submittedName>
</protein>
<dbReference type="InterPro" id="IPR012902">
    <property type="entry name" value="N_methyl_site"/>
</dbReference>
<dbReference type="GO" id="GO:0015628">
    <property type="term" value="P:protein secretion by the type II secretion system"/>
    <property type="evidence" value="ECO:0007669"/>
    <property type="project" value="InterPro"/>
</dbReference>
<evidence type="ECO:0000256" key="2">
    <source>
        <dbReference type="ARBA" id="ARBA00022481"/>
    </source>
</evidence>
<reference evidence="7 8" key="1">
    <citation type="submission" date="2016-05" db="EMBL/GenBank/DDBJ databases">
        <title>Genomic and physiological characterization of Planctopirus sp. isolated from fresh water lake.</title>
        <authorList>
            <person name="Subhash Y."/>
            <person name="Ramana C."/>
        </authorList>
    </citation>
    <scope>NUCLEOTIDE SEQUENCE [LARGE SCALE GENOMIC DNA]</scope>
    <source>
        <strain evidence="7 8">JC280</strain>
    </source>
</reference>
<comment type="subcellular location">
    <subcellularLocation>
        <location evidence="1">Membrane</location>
        <topology evidence="1">Single-pass membrane protein</topology>
    </subcellularLocation>
</comment>
<dbReference type="PANTHER" id="PTHR30093">
    <property type="entry name" value="GENERAL SECRETION PATHWAY PROTEIN G"/>
    <property type="match status" value="1"/>
</dbReference>
<dbReference type="SUPFAM" id="SSF54523">
    <property type="entry name" value="Pili subunits"/>
    <property type="match status" value="1"/>
</dbReference>
<dbReference type="PRINTS" id="PR00813">
    <property type="entry name" value="BCTERIALGSPG"/>
</dbReference>
<dbReference type="GO" id="GO:0015627">
    <property type="term" value="C:type II protein secretion system complex"/>
    <property type="evidence" value="ECO:0007669"/>
    <property type="project" value="InterPro"/>
</dbReference>
<dbReference type="RefSeq" id="WP_068847772.1">
    <property type="nucleotide sequence ID" value="NZ_LYDR01000076.1"/>
</dbReference>
<evidence type="ECO:0000313" key="7">
    <source>
        <dbReference type="EMBL" id="ODA31732.1"/>
    </source>
</evidence>
<dbReference type="NCBIfam" id="TIGR02532">
    <property type="entry name" value="IV_pilin_GFxxxE"/>
    <property type="match status" value="1"/>
</dbReference>
<dbReference type="STRING" id="1841610.A6X21_22240"/>
<dbReference type="Pfam" id="PF07963">
    <property type="entry name" value="N_methyl"/>
    <property type="match status" value="1"/>
</dbReference>
<accession>A0A1C3EEQ5</accession>
<organism evidence="7 8">
    <name type="scientific">Planctopirus hydrillae</name>
    <dbReference type="NCBI Taxonomy" id="1841610"/>
    <lineage>
        <taxon>Bacteria</taxon>
        <taxon>Pseudomonadati</taxon>
        <taxon>Planctomycetota</taxon>
        <taxon>Planctomycetia</taxon>
        <taxon>Planctomycetales</taxon>
        <taxon>Planctomycetaceae</taxon>
        <taxon>Planctopirus</taxon>
    </lineage>
</organism>
<proteinExistence type="predicted"/>
<dbReference type="Gene3D" id="3.30.700.10">
    <property type="entry name" value="Glycoprotein, Type 4 Pilin"/>
    <property type="match status" value="1"/>
</dbReference>
<keyword evidence="8" id="KW-1185">Reference proteome</keyword>
<keyword evidence="3 6" id="KW-0812">Transmembrane</keyword>
<sequence length="182" mass="19206">MFVGTRIKKSNPPASSRRKGFTLVEVLIVVVILGILAATVLPQFTAATDDAKEASLRQNLSLLRSQIQMFRFQHDGKFPGNGSTDPTKIVEQLTLASKADLTTAAPGTAGYPFGPYVIGQLPVNPYSGGRAVKIVTDVAAATPDMAETIGDEKVGWIYNPATGEIKANATGNSADGKALDKM</sequence>
<gene>
    <name evidence="7" type="ORF">A6X21_22240</name>
</gene>
<dbReference type="OrthoDB" id="214451at2"/>
<dbReference type="AlphaFoldDB" id="A0A1C3EEQ5"/>
<dbReference type="PROSITE" id="PS00409">
    <property type="entry name" value="PROKAR_NTER_METHYL"/>
    <property type="match status" value="1"/>
</dbReference>
<keyword evidence="4 6" id="KW-1133">Transmembrane helix</keyword>
<dbReference type="GO" id="GO:0016020">
    <property type="term" value="C:membrane"/>
    <property type="evidence" value="ECO:0007669"/>
    <property type="project" value="UniProtKB-SubCell"/>
</dbReference>
<feature type="transmembrane region" description="Helical" evidence="6">
    <location>
        <begin position="21"/>
        <end position="41"/>
    </location>
</feature>
<comment type="caution">
    <text evidence="7">The sequence shown here is derived from an EMBL/GenBank/DDBJ whole genome shotgun (WGS) entry which is preliminary data.</text>
</comment>
<dbReference type="InterPro" id="IPR045584">
    <property type="entry name" value="Pilin-like"/>
</dbReference>
<evidence type="ECO:0000256" key="1">
    <source>
        <dbReference type="ARBA" id="ARBA00004167"/>
    </source>
</evidence>
<evidence type="ECO:0000256" key="3">
    <source>
        <dbReference type="ARBA" id="ARBA00022692"/>
    </source>
</evidence>
<name>A0A1C3EEQ5_9PLAN</name>
<evidence type="ECO:0000313" key="8">
    <source>
        <dbReference type="Proteomes" id="UP000094828"/>
    </source>
</evidence>
<evidence type="ECO:0000256" key="5">
    <source>
        <dbReference type="ARBA" id="ARBA00023136"/>
    </source>
</evidence>
<dbReference type="Proteomes" id="UP000094828">
    <property type="component" value="Unassembled WGS sequence"/>
</dbReference>